<keyword evidence="3" id="KW-0687">Ribonucleoprotein</keyword>
<evidence type="ECO:0000256" key="3">
    <source>
        <dbReference type="ARBA" id="ARBA00023274"/>
    </source>
</evidence>
<dbReference type="FunFam" id="1.10.1620.10:FF:000001">
    <property type="entry name" value="60S ribosomal protein-like L39"/>
    <property type="match status" value="1"/>
</dbReference>
<evidence type="ECO:0000256" key="4">
    <source>
        <dbReference type="ARBA" id="ARBA00035234"/>
    </source>
</evidence>
<keyword evidence="7" id="KW-1185">Reference proteome</keyword>
<dbReference type="InterPro" id="IPR020083">
    <property type="entry name" value="Ribosomal_eL39_CS"/>
</dbReference>
<dbReference type="GO" id="GO:0003735">
    <property type="term" value="F:structural constituent of ribosome"/>
    <property type="evidence" value="ECO:0007669"/>
    <property type="project" value="InterPro"/>
</dbReference>
<dbReference type="PANTHER" id="PTHR19970">
    <property type="entry name" value="RIBOSOMAL PROTEIN L39E"/>
    <property type="match status" value="1"/>
</dbReference>
<accession>A0AAD8D6K2</accession>
<dbReference type="InterPro" id="IPR023626">
    <property type="entry name" value="Ribosomal_eL39_dom_sf"/>
</dbReference>
<proteinExistence type="inferred from homology"/>
<dbReference type="InterPro" id="IPR000077">
    <property type="entry name" value="Ribosomal_eL39"/>
</dbReference>
<organism evidence="6 7">
    <name type="scientific">Acipenser oxyrinchus oxyrinchus</name>
    <dbReference type="NCBI Taxonomy" id="40147"/>
    <lineage>
        <taxon>Eukaryota</taxon>
        <taxon>Metazoa</taxon>
        <taxon>Chordata</taxon>
        <taxon>Craniata</taxon>
        <taxon>Vertebrata</taxon>
        <taxon>Euteleostomi</taxon>
        <taxon>Actinopterygii</taxon>
        <taxon>Chondrostei</taxon>
        <taxon>Acipenseriformes</taxon>
        <taxon>Acipenseridae</taxon>
        <taxon>Acipenser</taxon>
    </lineage>
</organism>
<evidence type="ECO:0000256" key="5">
    <source>
        <dbReference type="ARBA" id="ARBA00035339"/>
    </source>
</evidence>
<dbReference type="GO" id="GO:0022625">
    <property type="term" value="C:cytosolic large ribosomal subunit"/>
    <property type="evidence" value="ECO:0007669"/>
    <property type="project" value="TreeGrafter"/>
</dbReference>
<dbReference type="EMBL" id="JAGXEW010000015">
    <property type="protein sequence ID" value="KAK1163117.1"/>
    <property type="molecule type" value="Genomic_DNA"/>
</dbReference>
<evidence type="ECO:0000313" key="7">
    <source>
        <dbReference type="Proteomes" id="UP001230051"/>
    </source>
</evidence>
<dbReference type="Gene3D" id="1.10.1620.10">
    <property type="entry name" value="Ribosomal protein L39e"/>
    <property type="match status" value="1"/>
</dbReference>
<dbReference type="Proteomes" id="UP001230051">
    <property type="component" value="Unassembled WGS sequence"/>
</dbReference>
<dbReference type="PANTHER" id="PTHR19970:SF0">
    <property type="entry name" value="LARGE RIBOSOMAL SUBUNIT PROTEIN EL39"/>
    <property type="match status" value="1"/>
</dbReference>
<evidence type="ECO:0000313" key="6">
    <source>
        <dbReference type="EMBL" id="KAK1163117.1"/>
    </source>
</evidence>
<comment type="similarity">
    <text evidence="1">Belongs to the eukaryotic ribosomal protein eL39 family.</text>
</comment>
<dbReference type="AlphaFoldDB" id="A0AAD8D6K2"/>
<comment type="caution">
    <text evidence="6">The sequence shown here is derived from an EMBL/GenBank/DDBJ whole genome shotgun (WGS) entry which is preliminary data.</text>
</comment>
<sequence>MRREVPCHQGSLATEHVLQQCLASSAPYFLPVFGRGETDRARHTVPTKYSPDVSLDPLGGAVIWKPLPQLAVSVNLWPFPEVSLFAIRHCGDRVVDFTMSSHKTFKIKRFLAKKQKQNRPIPQWIRMKTGNKIRYNSKRRHWRRTKLGL</sequence>
<keyword evidence="2 6" id="KW-0689">Ribosomal protein</keyword>
<dbReference type="SUPFAM" id="SSF48662">
    <property type="entry name" value="Ribosomal protein L39e"/>
    <property type="match status" value="1"/>
</dbReference>
<evidence type="ECO:0000256" key="2">
    <source>
        <dbReference type="ARBA" id="ARBA00022980"/>
    </source>
</evidence>
<dbReference type="PROSITE" id="PS00051">
    <property type="entry name" value="RIBOSOMAL_L39E"/>
    <property type="match status" value="1"/>
</dbReference>
<dbReference type="Pfam" id="PF00832">
    <property type="entry name" value="Ribosomal_L39"/>
    <property type="match status" value="1"/>
</dbReference>
<evidence type="ECO:0000256" key="1">
    <source>
        <dbReference type="ARBA" id="ARBA00009339"/>
    </source>
</evidence>
<protein>
    <recommendedName>
        <fullName evidence="4">Large ribosomal subunit protein eL39</fullName>
    </recommendedName>
    <alternativeName>
        <fullName evidence="5">60S ribosomal protein L39</fullName>
    </alternativeName>
</protein>
<gene>
    <name evidence="6" type="primary">RPL39</name>
    <name evidence="6" type="ORF">AOXY_G16487</name>
</gene>
<dbReference type="HAMAP" id="MF_00629">
    <property type="entry name" value="Ribosomal_eL39"/>
    <property type="match status" value="1"/>
</dbReference>
<reference evidence="6" key="1">
    <citation type="submission" date="2022-02" db="EMBL/GenBank/DDBJ databases">
        <title>Atlantic sturgeon de novo genome assembly.</title>
        <authorList>
            <person name="Stock M."/>
            <person name="Klopp C."/>
            <person name="Guiguen Y."/>
            <person name="Cabau C."/>
            <person name="Parinello H."/>
            <person name="Santidrian Yebra-Pimentel E."/>
            <person name="Kuhl H."/>
            <person name="Dirks R.P."/>
            <person name="Guessner J."/>
            <person name="Wuertz S."/>
            <person name="Du K."/>
            <person name="Schartl M."/>
        </authorList>
    </citation>
    <scope>NUCLEOTIDE SEQUENCE</scope>
    <source>
        <strain evidence="6">STURGEONOMICS-FGT-2020</strain>
        <tissue evidence="6">Whole blood</tissue>
    </source>
</reference>
<name>A0AAD8D6K2_ACIOX</name>
<dbReference type="GO" id="GO:0006412">
    <property type="term" value="P:translation"/>
    <property type="evidence" value="ECO:0007669"/>
    <property type="project" value="InterPro"/>
</dbReference>